<dbReference type="Pfam" id="PF13426">
    <property type="entry name" value="PAS_9"/>
    <property type="match status" value="1"/>
</dbReference>
<name>X1DUK2_9ZZZZ</name>
<evidence type="ECO:0000259" key="1">
    <source>
        <dbReference type="Pfam" id="PF13426"/>
    </source>
</evidence>
<dbReference type="EMBL" id="BART01039953">
    <property type="protein sequence ID" value="GAH24711.1"/>
    <property type="molecule type" value="Genomic_DNA"/>
</dbReference>
<gene>
    <name evidence="2" type="ORF">S01H4_65347</name>
</gene>
<organism evidence="2">
    <name type="scientific">marine sediment metagenome</name>
    <dbReference type="NCBI Taxonomy" id="412755"/>
    <lineage>
        <taxon>unclassified sequences</taxon>
        <taxon>metagenomes</taxon>
        <taxon>ecological metagenomes</taxon>
    </lineage>
</organism>
<feature type="non-terminal residue" evidence="2">
    <location>
        <position position="1"/>
    </location>
</feature>
<sequence>RFSDFNQIFNASLPLRIITKDFEVVSVNDTYIRLFQLYKDEIIGKKCYNPDLKRLGHNCNSNNCSMKQIELGKEFYEYELSSKLPDGSIIVNIIHSVPYKDAKGNFAG</sequence>
<dbReference type="SUPFAM" id="SSF55785">
    <property type="entry name" value="PYP-like sensor domain (PAS domain)"/>
    <property type="match status" value="1"/>
</dbReference>
<dbReference type="InterPro" id="IPR000014">
    <property type="entry name" value="PAS"/>
</dbReference>
<comment type="caution">
    <text evidence="2">The sequence shown here is derived from an EMBL/GenBank/DDBJ whole genome shotgun (WGS) entry which is preliminary data.</text>
</comment>
<dbReference type="InterPro" id="IPR035965">
    <property type="entry name" value="PAS-like_dom_sf"/>
</dbReference>
<feature type="domain" description="PAS" evidence="1">
    <location>
        <begin position="18"/>
        <end position="107"/>
    </location>
</feature>
<protein>
    <recommendedName>
        <fullName evidence="1">PAS domain-containing protein</fullName>
    </recommendedName>
</protein>
<reference evidence="2" key="1">
    <citation type="journal article" date="2014" name="Front. Microbiol.">
        <title>High frequency of phylogenetically diverse reductive dehalogenase-homologous genes in deep subseafloor sedimentary metagenomes.</title>
        <authorList>
            <person name="Kawai M."/>
            <person name="Futagami T."/>
            <person name="Toyoda A."/>
            <person name="Takaki Y."/>
            <person name="Nishi S."/>
            <person name="Hori S."/>
            <person name="Arai W."/>
            <person name="Tsubouchi T."/>
            <person name="Morono Y."/>
            <person name="Uchiyama I."/>
            <person name="Ito T."/>
            <person name="Fujiyama A."/>
            <person name="Inagaki F."/>
            <person name="Takami H."/>
        </authorList>
    </citation>
    <scope>NUCLEOTIDE SEQUENCE</scope>
    <source>
        <strain evidence="2">Expedition CK06-06</strain>
    </source>
</reference>
<evidence type="ECO:0000313" key="2">
    <source>
        <dbReference type="EMBL" id="GAH24711.1"/>
    </source>
</evidence>
<accession>X1DUK2</accession>
<feature type="non-terminal residue" evidence="2">
    <location>
        <position position="108"/>
    </location>
</feature>
<proteinExistence type="predicted"/>
<dbReference type="AlphaFoldDB" id="X1DUK2"/>
<dbReference type="Gene3D" id="3.30.450.20">
    <property type="entry name" value="PAS domain"/>
    <property type="match status" value="1"/>
</dbReference>